<feature type="transmembrane region" description="Helical" evidence="1">
    <location>
        <begin position="222"/>
        <end position="241"/>
    </location>
</feature>
<reference evidence="2" key="1">
    <citation type="journal article" date="2019" name="PLoS Negl. Trop. Dis.">
        <title>Revisiting the worldwide diversity of Leptospira species in the environment.</title>
        <authorList>
            <person name="Vincent A.T."/>
            <person name="Schiettekatte O."/>
            <person name="Bourhy P."/>
            <person name="Veyrier F.J."/>
            <person name="Picardeau M."/>
        </authorList>
    </citation>
    <scope>NUCLEOTIDE SEQUENCE [LARGE SCALE GENOMIC DNA]</scope>
    <source>
        <strain evidence="2">SSW15</strain>
    </source>
</reference>
<evidence type="ECO:0000313" key="3">
    <source>
        <dbReference type="Proteomes" id="UP000298458"/>
    </source>
</evidence>
<keyword evidence="1" id="KW-1133">Transmembrane helix</keyword>
<keyword evidence="3" id="KW-1185">Reference proteome</keyword>
<dbReference type="Proteomes" id="UP000298458">
    <property type="component" value="Unassembled WGS sequence"/>
</dbReference>
<dbReference type="AlphaFoldDB" id="A0A4R9GJE5"/>
<protein>
    <submittedName>
        <fullName evidence="2">Uncharacterized protein</fullName>
    </submittedName>
</protein>
<dbReference type="OrthoDB" id="334643at2"/>
<organism evidence="2 3">
    <name type="scientific">Leptospira fletcheri</name>
    <dbReference type="NCBI Taxonomy" id="2484981"/>
    <lineage>
        <taxon>Bacteria</taxon>
        <taxon>Pseudomonadati</taxon>
        <taxon>Spirochaetota</taxon>
        <taxon>Spirochaetia</taxon>
        <taxon>Leptospirales</taxon>
        <taxon>Leptospiraceae</taxon>
        <taxon>Leptospira</taxon>
    </lineage>
</organism>
<keyword evidence="1" id="KW-0812">Transmembrane</keyword>
<proteinExistence type="predicted"/>
<evidence type="ECO:0000313" key="2">
    <source>
        <dbReference type="EMBL" id="TGK13094.1"/>
    </source>
</evidence>
<name>A0A4R9GJE5_9LEPT</name>
<gene>
    <name evidence="2" type="ORF">EHO60_02525</name>
</gene>
<evidence type="ECO:0000256" key="1">
    <source>
        <dbReference type="SAM" id="Phobius"/>
    </source>
</evidence>
<sequence length="244" mass="28415">MTAFQDYSVLRRWWKPEFPPAKGYTKSYQAKTPDGDILQGDFHYHDRKIRLTLEVAGENGKIYVSTIRDGSILKETDLSTGRSYPLYSRFAPFRDLISSLPDRDALQVVGGAYGVSTEPLGLPDRKEAKPWEVSTRYDHVFGIRKTPVFWERIFGERTPSEPFWRRVRRRIWGDLQDLIVGLSAAFGIWYAYLDFYLLGFSLAVFGLLFGGLDWILRKRDPLFFKVILFLGAGSYFYYYGYTRF</sequence>
<feature type="transmembrane region" description="Helical" evidence="1">
    <location>
        <begin position="198"/>
        <end position="215"/>
    </location>
</feature>
<dbReference type="EMBL" id="RQET01000002">
    <property type="protein sequence ID" value="TGK13094.1"/>
    <property type="molecule type" value="Genomic_DNA"/>
</dbReference>
<accession>A0A4R9GJE5</accession>
<comment type="caution">
    <text evidence="2">The sequence shown here is derived from an EMBL/GenBank/DDBJ whole genome shotgun (WGS) entry which is preliminary data.</text>
</comment>
<dbReference type="RefSeq" id="WP_135766605.1">
    <property type="nucleotide sequence ID" value="NZ_RQET01000002.1"/>
</dbReference>
<keyword evidence="1" id="KW-0472">Membrane</keyword>